<dbReference type="EMBL" id="JANPWB010000005">
    <property type="protein sequence ID" value="KAJ1190522.1"/>
    <property type="molecule type" value="Genomic_DNA"/>
</dbReference>
<dbReference type="Pfam" id="PF00078">
    <property type="entry name" value="RVT_1"/>
    <property type="match status" value="1"/>
</dbReference>
<dbReference type="PANTHER" id="PTHR31635">
    <property type="entry name" value="REVERSE TRANSCRIPTASE DOMAIN-CONTAINING PROTEIN-RELATED"/>
    <property type="match status" value="1"/>
</dbReference>
<comment type="caution">
    <text evidence="2">The sequence shown here is derived from an EMBL/GenBank/DDBJ whole genome shotgun (WGS) entry which is preliminary data.</text>
</comment>
<protein>
    <recommendedName>
        <fullName evidence="1">Reverse transcriptase domain-containing protein</fullName>
    </recommendedName>
</protein>
<evidence type="ECO:0000313" key="3">
    <source>
        <dbReference type="Proteomes" id="UP001066276"/>
    </source>
</evidence>
<reference evidence="2" key="1">
    <citation type="journal article" date="2022" name="bioRxiv">
        <title>Sequencing and chromosome-scale assembly of the giantPleurodeles waltlgenome.</title>
        <authorList>
            <person name="Brown T."/>
            <person name="Elewa A."/>
            <person name="Iarovenko S."/>
            <person name="Subramanian E."/>
            <person name="Araus A.J."/>
            <person name="Petzold A."/>
            <person name="Susuki M."/>
            <person name="Suzuki K.-i.T."/>
            <person name="Hayashi T."/>
            <person name="Toyoda A."/>
            <person name="Oliveira C."/>
            <person name="Osipova E."/>
            <person name="Leigh N.D."/>
            <person name="Simon A."/>
            <person name="Yun M.H."/>
        </authorList>
    </citation>
    <scope>NUCLEOTIDE SEQUENCE</scope>
    <source>
        <strain evidence="2">20211129_DDA</strain>
        <tissue evidence="2">Liver</tissue>
    </source>
</reference>
<feature type="domain" description="Reverse transcriptase" evidence="1">
    <location>
        <begin position="5"/>
        <end position="174"/>
    </location>
</feature>
<name>A0AAV7UNC0_PLEWA</name>
<proteinExistence type="predicted"/>
<accession>A0AAV7UNC0</accession>
<dbReference type="AlphaFoldDB" id="A0AAV7UNC0"/>
<dbReference type="PANTHER" id="PTHR31635:SF196">
    <property type="entry name" value="REVERSE TRANSCRIPTASE DOMAIN-CONTAINING PROTEIN-RELATED"/>
    <property type="match status" value="1"/>
</dbReference>
<gene>
    <name evidence="2" type="ORF">NDU88_007260</name>
</gene>
<keyword evidence="3" id="KW-1185">Reference proteome</keyword>
<dbReference type="InterPro" id="IPR000477">
    <property type="entry name" value="RT_dom"/>
</dbReference>
<evidence type="ECO:0000259" key="1">
    <source>
        <dbReference type="Pfam" id="PF00078"/>
    </source>
</evidence>
<organism evidence="2 3">
    <name type="scientific">Pleurodeles waltl</name>
    <name type="common">Iberian ribbed newt</name>
    <dbReference type="NCBI Taxonomy" id="8319"/>
    <lineage>
        <taxon>Eukaryota</taxon>
        <taxon>Metazoa</taxon>
        <taxon>Chordata</taxon>
        <taxon>Craniata</taxon>
        <taxon>Vertebrata</taxon>
        <taxon>Euteleostomi</taxon>
        <taxon>Amphibia</taxon>
        <taxon>Batrachia</taxon>
        <taxon>Caudata</taxon>
        <taxon>Salamandroidea</taxon>
        <taxon>Salamandridae</taxon>
        <taxon>Pleurodelinae</taxon>
        <taxon>Pleurodeles</taxon>
    </lineage>
</organism>
<dbReference type="Proteomes" id="UP001066276">
    <property type="component" value="Chromosome 3_1"/>
</dbReference>
<sequence length="182" mass="20176">MSGLIGPSQAGFIPSKQPTDNNKLLLHIIDKASQSKGQIMILSLDAEKAFDQVLWPYVEKVLTSFGLGERFRSWILRNYGQPRVTDRLNGITSALFIIGRGTRQGCPLLTRACDNSDITGVSFGWEELIISLYADNVIVALDNLLLALPVFLKEIEVFRVELDLYINVGKSQVLNLMVPPAT</sequence>
<evidence type="ECO:0000313" key="2">
    <source>
        <dbReference type="EMBL" id="KAJ1190522.1"/>
    </source>
</evidence>